<dbReference type="EMBL" id="JBHSXN010000002">
    <property type="protein sequence ID" value="MFC6953541.1"/>
    <property type="molecule type" value="Genomic_DNA"/>
</dbReference>
<sequence length="114" mass="13451">MREMNDALADEFGTIYERNIRLLLLLRSFKSPEYGPISDRLKTHDKERRMLYTELPSVLRSQYGFTIESRWNSLMDDLGYQEMSDAGVYLIPWEDSDATDSIPDVSDTWDRFSR</sequence>
<dbReference type="RefSeq" id="WP_336350499.1">
    <property type="nucleotide sequence ID" value="NZ_JAZAQL010000002.1"/>
</dbReference>
<keyword evidence="2" id="KW-1185">Reference proteome</keyword>
<gene>
    <name evidence="1" type="ORF">ACFQGB_11770</name>
</gene>
<organism evidence="1 2">
    <name type="scientific">Halorubellus litoreus</name>
    <dbReference type="NCBI Taxonomy" id="755308"/>
    <lineage>
        <taxon>Archaea</taxon>
        <taxon>Methanobacteriati</taxon>
        <taxon>Methanobacteriota</taxon>
        <taxon>Stenosarchaea group</taxon>
        <taxon>Halobacteria</taxon>
        <taxon>Halobacteriales</taxon>
        <taxon>Halorubellaceae</taxon>
        <taxon>Halorubellus</taxon>
    </lineage>
</organism>
<protein>
    <submittedName>
        <fullName evidence="1">Uncharacterized protein</fullName>
    </submittedName>
</protein>
<proteinExistence type="predicted"/>
<comment type="caution">
    <text evidence="1">The sequence shown here is derived from an EMBL/GenBank/DDBJ whole genome shotgun (WGS) entry which is preliminary data.</text>
</comment>
<reference evidence="1 2" key="1">
    <citation type="journal article" date="2019" name="Int. J. Syst. Evol. Microbiol.">
        <title>The Global Catalogue of Microorganisms (GCM) 10K type strain sequencing project: providing services to taxonomists for standard genome sequencing and annotation.</title>
        <authorList>
            <consortium name="The Broad Institute Genomics Platform"/>
            <consortium name="The Broad Institute Genome Sequencing Center for Infectious Disease"/>
            <person name="Wu L."/>
            <person name="Ma J."/>
        </authorList>
    </citation>
    <scope>NUCLEOTIDE SEQUENCE [LARGE SCALE GENOMIC DNA]</scope>
    <source>
        <strain evidence="1 2">GX26</strain>
    </source>
</reference>
<dbReference type="AlphaFoldDB" id="A0ABD5VEN6"/>
<evidence type="ECO:0000313" key="1">
    <source>
        <dbReference type="EMBL" id="MFC6953541.1"/>
    </source>
</evidence>
<name>A0ABD5VEN6_9EURY</name>
<dbReference type="Proteomes" id="UP001596395">
    <property type="component" value="Unassembled WGS sequence"/>
</dbReference>
<evidence type="ECO:0000313" key="2">
    <source>
        <dbReference type="Proteomes" id="UP001596395"/>
    </source>
</evidence>
<accession>A0ABD5VEN6</accession>